<dbReference type="Pfam" id="PF09148">
    <property type="entry name" value="DUF1934"/>
    <property type="match status" value="1"/>
</dbReference>
<accession>A0ABT4CLC6</accession>
<dbReference type="SUPFAM" id="SSF50814">
    <property type="entry name" value="Lipocalins"/>
    <property type="match status" value="1"/>
</dbReference>
<protein>
    <submittedName>
        <fullName evidence="1">DUF1934 domain-containing protein</fullName>
    </submittedName>
</protein>
<dbReference type="InterPro" id="IPR015231">
    <property type="entry name" value="DUF1934"/>
</dbReference>
<name>A0ABT4CLC6_9CLOT</name>
<reference evidence="1" key="1">
    <citation type="submission" date="2022-12" db="EMBL/GenBank/DDBJ databases">
        <authorList>
            <person name="Wang J."/>
        </authorList>
    </citation>
    <scope>NUCLEOTIDE SEQUENCE</scope>
    <source>
        <strain evidence="1">HY-42-06</strain>
    </source>
</reference>
<evidence type="ECO:0000313" key="2">
    <source>
        <dbReference type="Proteomes" id="UP001079657"/>
    </source>
</evidence>
<evidence type="ECO:0000313" key="1">
    <source>
        <dbReference type="EMBL" id="MCY6369842.1"/>
    </source>
</evidence>
<comment type="caution">
    <text evidence="1">The sequence shown here is derived from an EMBL/GenBank/DDBJ whole genome shotgun (WGS) entry which is preliminary data.</text>
</comment>
<dbReference type="EMBL" id="JAPQES010000001">
    <property type="protein sequence ID" value="MCY6369842.1"/>
    <property type="molecule type" value="Genomic_DNA"/>
</dbReference>
<gene>
    <name evidence="1" type="ORF">OXH55_04290</name>
</gene>
<organism evidence="1 2">
    <name type="scientific">Clostridium ganghwense</name>
    <dbReference type="NCBI Taxonomy" id="312089"/>
    <lineage>
        <taxon>Bacteria</taxon>
        <taxon>Bacillati</taxon>
        <taxon>Bacillota</taxon>
        <taxon>Clostridia</taxon>
        <taxon>Eubacteriales</taxon>
        <taxon>Clostridiaceae</taxon>
        <taxon>Clostridium</taxon>
    </lineage>
</organism>
<proteinExistence type="predicted"/>
<keyword evidence="2" id="KW-1185">Reference proteome</keyword>
<dbReference type="RefSeq" id="WP_268048215.1">
    <property type="nucleotide sequence ID" value="NZ_JAPQES010000001.1"/>
</dbReference>
<dbReference type="Gene3D" id="2.40.128.20">
    <property type="match status" value="1"/>
</dbReference>
<dbReference type="InterPro" id="IPR012674">
    <property type="entry name" value="Calycin"/>
</dbReference>
<dbReference type="Proteomes" id="UP001079657">
    <property type="component" value="Unassembled WGS sequence"/>
</dbReference>
<sequence length="140" mass="15530">MGKKAIISVGSKQIGNEDEAIEVVTQGEFYEKGNCYYAVYQETALSGMDGTTTTLKIKPDEFSLIRMGTTNAKMEFKNKKKNISMYDTPYGTLELLIETNKLDININKDGGKVSIDYNMSLGGQKPLKTILSIDIKAKEI</sequence>